<dbReference type="GO" id="GO:0005886">
    <property type="term" value="C:plasma membrane"/>
    <property type="evidence" value="ECO:0007669"/>
    <property type="project" value="UniProtKB-SubCell"/>
</dbReference>
<feature type="transmembrane region" description="Helical" evidence="7">
    <location>
        <begin position="324"/>
        <end position="344"/>
    </location>
</feature>
<proteinExistence type="inferred from homology"/>
<evidence type="ECO:0000313" key="8">
    <source>
        <dbReference type="EMBL" id="EFA45105.1"/>
    </source>
</evidence>
<evidence type="ECO:0000256" key="1">
    <source>
        <dbReference type="ARBA" id="ARBA00004651"/>
    </source>
</evidence>
<evidence type="ECO:0000256" key="2">
    <source>
        <dbReference type="ARBA" id="ARBA00007430"/>
    </source>
</evidence>
<feature type="transmembrane region" description="Helical" evidence="7">
    <location>
        <begin position="21"/>
        <end position="39"/>
    </location>
</feature>
<keyword evidence="6 7" id="KW-0472">Membrane</keyword>
<evidence type="ECO:0000256" key="3">
    <source>
        <dbReference type="ARBA" id="ARBA00022475"/>
    </source>
</evidence>
<evidence type="ECO:0000313" key="9">
    <source>
        <dbReference type="Proteomes" id="UP000003160"/>
    </source>
</evidence>
<feature type="transmembrane region" description="Helical" evidence="7">
    <location>
        <begin position="384"/>
        <end position="401"/>
    </location>
</feature>
<organism evidence="8 9">
    <name type="scientific">Hallella bergensis DSM 17361</name>
    <dbReference type="NCBI Taxonomy" id="585502"/>
    <lineage>
        <taxon>Bacteria</taxon>
        <taxon>Pseudomonadati</taxon>
        <taxon>Bacteroidota</taxon>
        <taxon>Bacteroidia</taxon>
        <taxon>Bacteroidales</taxon>
        <taxon>Prevotellaceae</taxon>
        <taxon>Hallella</taxon>
    </lineage>
</organism>
<accession>D1PU03</accession>
<dbReference type="CDD" id="cd13127">
    <property type="entry name" value="MATE_tuaB_like"/>
    <property type="match status" value="1"/>
</dbReference>
<feature type="transmembrane region" description="Helical" evidence="7">
    <location>
        <begin position="116"/>
        <end position="138"/>
    </location>
</feature>
<feature type="transmembrane region" description="Helical" evidence="7">
    <location>
        <begin position="413"/>
        <end position="435"/>
    </location>
</feature>
<dbReference type="HOGENOM" id="CLU_026911_5_2_10"/>
<feature type="transmembrane region" description="Helical" evidence="7">
    <location>
        <begin position="83"/>
        <end position="104"/>
    </location>
</feature>
<feature type="transmembrane region" description="Helical" evidence="7">
    <location>
        <begin position="174"/>
        <end position="192"/>
    </location>
</feature>
<dbReference type="RefSeq" id="WP_007174786.1">
    <property type="nucleotide sequence ID" value="NZ_GG704782.1"/>
</dbReference>
<comment type="subcellular location">
    <subcellularLocation>
        <location evidence="1">Cell membrane</location>
        <topology evidence="1">Multi-pass membrane protein</topology>
    </subcellularLocation>
</comment>
<comment type="similarity">
    <text evidence="2">Belongs to the polysaccharide synthase family.</text>
</comment>
<evidence type="ECO:0000256" key="5">
    <source>
        <dbReference type="ARBA" id="ARBA00022989"/>
    </source>
</evidence>
<protein>
    <submittedName>
        <fullName evidence="8">Polysaccharide biosynthesis protein</fullName>
    </submittedName>
</protein>
<evidence type="ECO:0000256" key="7">
    <source>
        <dbReference type="SAM" id="Phobius"/>
    </source>
</evidence>
<dbReference type="InterPro" id="IPR050833">
    <property type="entry name" value="Poly_Biosynth_Transport"/>
</dbReference>
<feature type="transmembrane region" description="Helical" evidence="7">
    <location>
        <begin position="45"/>
        <end position="71"/>
    </location>
</feature>
<gene>
    <name evidence="8" type="ORF">HMPREF0645_0438</name>
</gene>
<keyword evidence="3" id="KW-1003">Cell membrane</keyword>
<dbReference type="Proteomes" id="UP000003160">
    <property type="component" value="Unassembled WGS sequence"/>
</dbReference>
<evidence type="ECO:0000256" key="6">
    <source>
        <dbReference type="ARBA" id="ARBA00023136"/>
    </source>
</evidence>
<keyword evidence="4 7" id="KW-0812">Transmembrane</keyword>
<name>D1PU03_9BACT</name>
<feature type="transmembrane region" description="Helical" evidence="7">
    <location>
        <begin position="441"/>
        <end position="459"/>
    </location>
</feature>
<sequence>MAETLKEKTARGLFWGGLNNGMQQLIGLVFGIILGRLLVPSDYGMMAMILIFSLIANALQNSGFTVALTNIKEPRDEDYNSVFWFNIIMGVSLYILLFCCAPLIGSYYHTEAIVPLARYAFLGFVFASFGTAQNAYLFKNLKARQQAKGAIASVLVSSTVGVMMAYYGARYWALATQSNLYILLNTCFAWHYSPWRPNVHHITFAPVRRMFRFSFKILATTITNHVNNNVLNILLGHYFSPHDTGNYNQAYQWTSKCYYLVQSMVSQVAQPVLVNLKDERERQLLVFRKMMRFDAFISFPLIWGFGMVAKEFIVLAIGEKWLVSAGYIQILSFAGITMPIYTLLTNMILTKGKSGIFFWCTLVFGLLQIVTMLLIWPYGIRNMVIVYAVLNVVWIFVWHYFTWRLTGYRLLSFLKDTLPFALAAAGVMGTTYWATSGIDNLWALLLSRIVMAVVLYYAVMKVARVKILEECQNFVWSKLKHH</sequence>
<feature type="transmembrane region" description="Helical" evidence="7">
    <location>
        <begin position="295"/>
        <end position="318"/>
    </location>
</feature>
<feature type="transmembrane region" description="Helical" evidence="7">
    <location>
        <begin position="150"/>
        <end position="168"/>
    </location>
</feature>
<dbReference type="OrthoDB" id="9770347at2"/>
<dbReference type="eggNOG" id="COG2244">
    <property type="taxonomic scope" value="Bacteria"/>
</dbReference>
<dbReference type="PANTHER" id="PTHR30250">
    <property type="entry name" value="PST FAMILY PREDICTED COLANIC ACID TRANSPORTER"/>
    <property type="match status" value="1"/>
</dbReference>
<keyword evidence="5 7" id="KW-1133">Transmembrane helix</keyword>
<evidence type="ECO:0000256" key="4">
    <source>
        <dbReference type="ARBA" id="ARBA00022692"/>
    </source>
</evidence>
<dbReference type="Pfam" id="PF13440">
    <property type="entry name" value="Polysacc_synt_3"/>
    <property type="match status" value="1"/>
</dbReference>
<keyword evidence="9" id="KW-1185">Reference proteome</keyword>
<dbReference type="PANTHER" id="PTHR30250:SF10">
    <property type="entry name" value="LIPOPOLYSACCHARIDE BIOSYNTHESIS PROTEIN WZXC"/>
    <property type="match status" value="1"/>
</dbReference>
<comment type="caution">
    <text evidence="8">The sequence shown here is derived from an EMBL/GenBank/DDBJ whole genome shotgun (WGS) entry which is preliminary data.</text>
</comment>
<feature type="transmembrane region" description="Helical" evidence="7">
    <location>
        <begin position="356"/>
        <end position="378"/>
    </location>
</feature>
<reference evidence="8 9" key="1">
    <citation type="submission" date="2009-10" db="EMBL/GenBank/DDBJ databases">
        <authorList>
            <person name="Qin X."/>
            <person name="Bachman B."/>
            <person name="Battles P."/>
            <person name="Bell A."/>
            <person name="Bess C."/>
            <person name="Bickham C."/>
            <person name="Chaboub L."/>
            <person name="Chen D."/>
            <person name="Coyle M."/>
            <person name="Deiros D.R."/>
            <person name="Dinh H."/>
            <person name="Forbes L."/>
            <person name="Fowler G."/>
            <person name="Francisco L."/>
            <person name="Fu Q."/>
            <person name="Gubbala S."/>
            <person name="Hale W."/>
            <person name="Han Y."/>
            <person name="Hemphill L."/>
            <person name="Highlander S.K."/>
            <person name="Hirani K."/>
            <person name="Hogues M."/>
            <person name="Jackson L."/>
            <person name="Jakkamsetti A."/>
            <person name="Javaid M."/>
            <person name="Jiang H."/>
            <person name="Korchina V."/>
            <person name="Kovar C."/>
            <person name="Lara F."/>
            <person name="Lee S."/>
            <person name="Mata R."/>
            <person name="Mathew T."/>
            <person name="Moen C."/>
            <person name="Morales K."/>
            <person name="Munidasa M."/>
            <person name="Nazareth L."/>
            <person name="Ngo R."/>
            <person name="Nguyen L."/>
            <person name="Okwuonu G."/>
            <person name="Ongeri F."/>
            <person name="Patil S."/>
            <person name="Petrosino J."/>
            <person name="Pham C."/>
            <person name="Pham P."/>
            <person name="Pu L.-L."/>
            <person name="Puazo M."/>
            <person name="Raj R."/>
            <person name="Reid J."/>
            <person name="Rouhana J."/>
            <person name="Saada N."/>
            <person name="Shang Y."/>
            <person name="Simmons D."/>
            <person name="Thornton R."/>
            <person name="Warren J."/>
            <person name="Weissenberger G."/>
            <person name="Zhang J."/>
            <person name="Zhang L."/>
            <person name="Zhou C."/>
            <person name="Zhu D."/>
            <person name="Muzny D."/>
            <person name="Worley K."/>
            <person name="Gibbs R."/>
        </authorList>
    </citation>
    <scope>NUCLEOTIDE SEQUENCE [LARGE SCALE GENOMIC DNA]</scope>
    <source>
        <strain evidence="8 9">DSM 17361</strain>
    </source>
</reference>
<dbReference type="EMBL" id="ACKS01000022">
    <property type="protein sequence ID" value="EFA45105.1"/>
    <property type="molecule type" value="Genomic_DNA"/>
</dbReference>
<dbReference type="AlphaFoldDB" id="D1PU03"/>